<dbReference type="AlphaFoldDB" id="A0A9X3BK21"/>
<dbReference type="InterPro" id="IPR000792">
    <property type="entry name" value="Tscrpt_reg_LuxR_C"/>
</dbReference>
<dbReference type="InterPro" id="IPR016032">
    <property type="entry name" value="Sig_transdc_resp-reg_C-effctor"/>
</dbReference>
<dbReference type="SUPFAM" id="SSF48452">
    <property type="entry name" value="TPR-like"/>
    <property type="match status" value="1"/>
</dbReference>
<dbReference type="InterPro" id="IPR036388">
    <property type="entry name" value="WH-like_DNA-bd_sf"/>
</dbReference>
<dbReference type="PANTHER" id="PTHR16305">
    <property type="entry name" value="TESTICULAR SOLUBLE ADENYLYL CYCLASE"/>
    <property type="match status" value="1"/>
</dbReference>
<dbReference type="PROSITE" id="PS00622">
    <property type="entry name" value="HTH_LUXR_1"/>
    <property type="match status" value="1"/>
</dbReference>
<organism evidence="4 5">
    <name type="scientific">Mycolicibacterium rufum</name>
    <dbReference type="NCBI Taxonomy" id="318424"/>
    <lineage>
        <taxon>Bacteria</taxon>
        <taxon>Bacillati</taxon>
        <taxon>Actinomycetota</taxon>
        <taxon>Actinomycetes</taxon>
        <taxon>Mycobacteriales</taxon>
        <taxon>Mycobacteriaceae</taxon>
        <taxon>Mycolicibacterium</taxon>
    </lineage>
</organism>
<evidence type="ECO:0000256" key="1">
    <source>
        <dbReference type="ARBA" id="ARBA00022741"/>
    </source>
</evidence>
<dbReference type="Pfam" id="PF00196">
    <property type="entry name" value="GerE"/>
    <property type="match status" value="1"/>
</dbReference>
<dbReference type="GO" id="GO:0005737">
    <property type="term" value="C:cytoplasm"/>
    <property type="evidence" value="ECO:0007669"/>
    <property type="project" value="TreeGrafter"/>
</dbReference>
<keyword evidence="2" id="KW-0067">ATP-binding</keyword>
<dbReference type="PROSITE" id="PS50043">
    <property type="entry name" value="HTH_LUXR_2"/>
    <property type="match status" value="1"/>
</dbReference>
<dbReference type="SMART" id="SM00421">
    <property type="entry name" value="HTH_LUXR"/>
    <property type="match status" value="1"/>
</dbReference>
<dbReference type="PRINTS" id="PR00038">
    <property type="entry name" value="HTHLUXR"/>
</dbReference>
<dbReference type="GO" id="GO:0006355">
    <property type="term" value="P:regulation of DNA-templated transcription"/>
    <property type="evidence" value="ECO:0007669"/>
    <property type="project" value="InterPro"/>
</dbReference>
<dbReference type="CDD" id="cd06170">
    <property type="entry name" value="LuxR_C_like"/>
    <property type="match status" value="1"/>
</dbReference>
<evidence type="ECO:0000313" key="5">
    <source>
        <dbReference type="Proteomes" id="UP001140272"/>
    </source>
</evidence>
<comment type="caution">
    <text evidence="4">The sequence shown here is derived from an EMBL/GenBank/DDBJ whole genome shotgun (WGS) entry which is preliminary data.</text>
</comment>
<dbReference type="EMBL" id="JACKRN010000958">
    <property type="protein sequence ID" value="MCV7073943.1"/>
    <property type="molecule type" value="Genomic_DNA"/>
</dbReference>
<evidence type="ECO:0000256" key="2">
    <source>
        <dbReference type="ARBA" id="ARBA00022840"/>
    </source>
</evidence>
<gene>
    <name evidence="4" type="ORF">H7H73_30300</name>
</gene>
<dbReference type="Gene3D" id="1.25.40.10">
    <property type="entry name" value="Tetratricopeptide repeat domain"/>
    <property type="match status" value="2"/>
</dbReference>
<dbReference type="Gene3D" id="1.10.10.10">
    <property type="entry name" value="Winged helix-like DNA-binding domain superfamily/Winged helix DNA-binding domain"/>
    <property type="match status" value="1"/>
</dbReference>
<dbReference type="GO" id="GO:0003677">
    <property type="term" value="F:DNA binding"/>
    <property type="evidence" value="ECO:0007669"/>
    <property type="project" value="InterPro"/>
</dbReference>
<evidence type="ECO:0000313" key="4">
    <source>
        <dbReference type="EMBL" id="MCV7073943.1"/>
    </source>
</evidence>
<dbReference type="GO" id="GO:0005524">
    <property type="term" value="F:ATP binding"/>
    <property type="evidence" value="ECO:0007669"/>
    <property type="project" value="UniProtKB-KW"/>
</dbReference>
<dbReference type="PANTHER" id="PTHR16305:SF35">
    <property type="entry name" value="TRANSCRIPTIONAL ACTIVATOR DOMAIN"/>
    <property type="match status" value="1"/>
</dbReference>
<feature type="domain" description="HTH luxR-type" evidence="3">
    <location>
        <begin position="658"/>
        <end position="723"/>
    </location>
</feature>
<dbReference type="Proteomes" id="UP001140272">
    <property type="component" value="Unassembled WGS sequence"/>
</dbReference>
<evidence type="ECO:0000259" key="3">
    <source>
        <dbReference type="PROSITE" id="PS50043"/>
    </source>
</evidence>
<proteinExistence type="predicted"/>
<reference evidence="4" key="2">
    <citation type="journal article" date="2022" name="BMC Genomics">
        <title>Comparative genome analysis of mycobacteria focusing on tRNA and non-coding RNA.</title>
        <authorList>
            <person name="Behra P.R.K."/>
            <person name="Pettersson B.M.F."/>
            <person name="Ramesh M."/>
            <person name="Das S."/>
            <person name="Dasgupta S."/>
            <person name="Kirsebom L.A."/>
        </authorList>
    </citation>
    <scope>NUCLEOTIDE SEQUENCE</scope>
    <source>
        <strain evidence="4">DSM 45406</strain>
    </source>
</reference>
<dbReference type="InterPro" id="IPR011990">
    <property type="entry name" value="TPR-like_helical_dom_sf"/>
</dbReference>
<accession>A0A9X3BK21</accession>
<name>A0A9X3BK21_9MYCO</name>
<keyword evidence="1" id="KW-0547">Nucleotide-binding</keyword>
<protein>
    <recommendedName>
        <fullName evidence="3">HTH luxR-type domain-containing protein</fullName>
    </recommendedName>
</protein>
<reference evidence="4" key="1">
    <citation type="submission" date="2020-07" db="EMBL/GenBank/DDBJ databases">
        <authorList>
            <person name="Pettersson B.M.F."/>
            <person name="Behra P.R.K."/>
            <person name="Ramesh M."/>
            <person name="Das S."/>
            <person name="Dasgupta S."/>
            <person name="Kirsebom L.A."/>
        </authorList>
    </citation>
    <scope>NUCLEOTIDE SEQUENCE</scope>
    <source>
        <strain evidence="4">DSM 45406</strain>
    </source>
</reference>
<dbReference type="SUPFAM" id="SSF46894">
    <property type="entry name" value="C-terminal effector domain of the bipartite response regulators"/>
    <property type="match status" value="1"/>
</dbReference>
<dbReference type="GO" id="GO:0004016">
    <property type="term" value="F:adenylate cyclase activity"/>
    <property type="evidence" value="ECO:0007669"/>
    <property type="project" value="TreeGrafter"/>
</dbReference>
<sequence>MLGPEAGEDLCRACAEATGGNPFLVSELLGEFRRTGRVARNIDPSDVDALVPERVSASVLMRVGRIGEDAAMLARAVAVLGERARLSTCARLAGLHPKRVAELGVALVNAEILISGEPMRFVHPLLRTAIYEDLDHAERAEMHAQAARVLAEQHCERGVIAAHLLATTPAGDSRVVAMLREAARTALLGGAPDTAAALLRRALDEPPNGTQRPEIVFELGTAEYEIGDAAATSHLREAIDTTTDPHTRARAVMALAWTNHPDARSQRVQLPLYERAAEEIGAHDRELQLQLEGARLGALLLNPDLAPRFEDAADRFAELPSLTRAECLIRSFLARRALEGGPIAPAGDLAEQAARHPALVSEGGHPLWRTNVTICLMEAERYDEAEHILSRAIRHAERRGSPQWLARAQWLRGLVRHRRGDLRGAEVDGRAAVDIHGGAAPYTKTPGLVVVIDTLTDQGRLTEAEALLADRGMDGTLTPTLFSVLPLLARGRLHAAAGRNDRARDDLVDALGRIDSSRGMFPWAADVRIALVPVLIAMNEVVGARAVAEEALVAARVAESPRRLGAALRVSALCESGGKRLDLLGRAVDTLAASPALLWRAHALVDYGSALRAAGDEQQARQVLRTAMDVAHRCGAAPLADRAEVELRAAGGRPRRRAVLGAHSLTASERRVAEMAAEGLSNKDIAQALFVTLRTVELHLSNAYAKLGIRSRHELSRALTVDGE</sequence>